<keyword evidence="3" id="KW-1185">Reference proteome</keyword>
<dbReference type="PANTHER" id="PTHR10683:SF31">
    <property type="entry name" value="TRANSALDOLASE"/>
    <property type="match status" value="1"/>
</dbReference>
<dbReference type="InterPro" id="IPR013785">
    <property type="entry name" value="Aldolase_TIM"/>
</dbReference>
<reference evidence="2 3" key="1">
    <citation type="submission" date="2016-02" db="EMBL/GenBank/DDBJ databases">
        <authorList>
            <person name="Wen L."/>
            <person name="He K."/>
            <person name="Yang H."/>
        </authorList>
    </citation>
    <scope>NUCLEOTIDE SEQUENCE [LARGE SCALE GENOMIC DNA]</scope>
    <source>
        <strain evidence="2 3">DSM 22607</strain>
    </source>
</reference>
<dbReference type="SUPFAM" id="SSF51569">
    <property type="entry name" value="Aldolase"/>
    <property type="match status" value="1"/>
</dbReference>
<protein>
    <recommendedName>
        <fullName evidence="4">Transaldolase</fullName>
    </recommendedName>
</protein>
<dbReference type="STRING" id="626937.HMPREF3293_01433"/>
<dbReference type="AlphaFoldDB" id="A0A136Q4W4"/>
<evidence type="ECO:0000313" key="2">
    <source>
        <dbReference type="EMBL" id="KXK65711.1"/>
    </source>
</evidence>
<sequence length="351" mass="39724">MIYSKRLAQESPTRFFVNNPTPSEAKGALEIGNVIGMVTNGNYLQRMLTMPETRDDTVAVIDKYIKEGIDDDQLIVALAAQHAVSRCAKYFMPLYEQSQGELGWAAIQGNPNRDTDYDFMVEEARRFYQGVPNMRVKFPATAEAVQALETMTAQGRATLATCGFSVQYGVEAMEAYARGCRKAKTAVPRLYVTILAGHVDEYLEKYVKANGVAIDQDILANAGCEIAKELYKTWYENYRDINCRILGGCREAYHFTEMVPGDMAVTVNYDFIQKLNELDPPLTPRIGQRVSKEIFAELSDKLPAFAYSVSHAGKEYLHWSMVPTSLYFRNYVRKGWNNAAAMVRERRVLFR</sequence>
<dbReference type="Gene3D" id="3.20.20.70">
    <property type="entry name" value="Aldolase class I"/>
    <property type="match status" value="1"/>
</dbReference>
<proteinExistence type="predicted"/>
<comment type="caution">
    <text evidence="2">The sequence shown here is derived from an EMBL/GenBank/DDBJ whole genome shotgun (WGS) entry which is preliminary data.</text>
</comment>
<dbReference type="GO" id="GO:0005975">
    <property type="term" value="P:carbohydrate metabolic process"/>
    <property type="evidence" value="ECO:0007669"/>
    <property type="project" value="InterPro"/>
</dbReference>
<keyword evidence="1" id="KW-0704">Schiff base</keyword>
<dbReference type="Pfam" id="PF00923">
    <property type="entry name" value="TAL_FSA"/>
    <property type="match status" value="1"/>
</dbReference>
<dbReference type="KEGG" id="cmiu:B1H56_11990"/>
<dbReference type="EMBL" id="LSZW01000057">
    <property type="protein sequence ID" value="KXK65711.1"/>
    <property type="molecule type" value="Genomic_DNA"/>
</dbReference>
<accession>A0A136Q4W4</accession>
<evidence type="ECO:0000256" key="1">
    <source>
        <dbReference type="ARBA" id="ARBA00023270"/>
    </source>
</evidence>
<gene>
    <name evidence="2" type="ORF">HMPREF3293_01433</name>
</gene>
<organism evidence="2 3">
    <name type="scientific">Christensenella minuta</name>
    <dbReference type="NCBI Taxonomy" id="626937"/>
    <lineage>
        <taxon>Bacteria</taxon>
        <taxon>Bacillati</taxon>
        <taxon>Bacillota</taxon>
        <taxon>Clostridia</taxon>
        <taxon>Christensenellales</taxon>
        <taxon>Christensenellaceae</taxon>
        <taxon>Christensenella</taxon>
    </lineage>
</organism>
<dbReference type="Proteomes" id="UP000070366">
    <property type="component" value="Unassembled WGS sequence"/>
</dbReference>
<name>A0A136Q4W4_9FIRM</name>
<evidence type="ECO:0000313" key="3">
    <source>
        <dbReference type="Proteomes" id="UP000070366"/>
    </source>
</evidence>
<dbReference type="InterPro" id="IPR001585">
    <property type="entry name" value="TAL/FSA"/>
</dbReference>
<dbReference type="PANTHER" id="PTHR10683">
    <property type="entry name" value="TRANSALDOLASE"/>
    <property type="match status" value="1"/>
</dbReference>
<evidence type="ECO:0008006" key="4">
    <source>
        <dbReference type="Google" id="ProtNLM"/>
    </source>
</evidence>
<dbReference type="RefSeq" id="WP_066520832.1">
    <property type="nucleotide sequence ID" value="NZ_CABMOF010000004.1"/>
</dbReference>
<dbReference type="OrthoDB" id="9807051at2"/>